<dbReference type="EMBL" id="JAUKTV010000004">
    <property type="protein sequence ID" value="KAK0739019.1"/>
    <property type="molecule type" value="Genomic_DNA"/>
</dbReference>
<gene>
    <name evidence="2" type="ORF">B0T21DRAFT_361768</name>
</gene>
<protein>
    <submittedName>
        <fullName evidence="2">Uncharacterized protein</fullName>
    </submittedName>
</protein>
<name>A0AA40BRE3_9PEZI</name>
<evidence type="ECO:0000313" key="2">
    <source>
        <dbReference type="EMBL" id="KAK0739019.1"/>
    </source>
</evidence>
<dbReference type="AlphaFoldDB" id="A0AA40BRE3"/>
<feature type="compositionally biased region" description="Polar residues" evidence="1">
    <location>
        <begin position="70"/>
        <end position="91"/>
    </location>
</feature>
<sequence>MDRVWQPSRSATQPPSHPAVVASTCKPLSRKTKNSTCQVVSIDSERRPTAARRVAPRDLLRQGSYPVHPTSLTMSHTELTSSASNPTQNTEPESDQPGAWLGGLQILG</sequence>
<comment type="caution">
    <text evidence="2">The sequence shown here is derived from an EMBL/GenBank/DDBJ whole genome shotgun (WGS) entry which is preliminary data.</text>
</comment>
<feature type="region of interest" description="Disordered" evidence="1">
    <location>
        <begin position="1"/>
        <end position="108"/>
    </location>
</feature>
<accession>A0AA40BRE3</accession>
<keyword evidence="3" id="KW-1185">Reference proteome</keyword>
<organism evidence="2 3">
    <name type="scientific">Apiosordaria backusii</name>
    <dbReference type="NCBI Taxonomy" id="314023"/>
    <lineage>
        <taxon>Eukaryota</taxon>
        <taxon>Fungi</taxon>
        <taxon>Dikarya</taxon>
        <taxon>Ascomycota</taxon>
        <taxon>Pezizomycotina</taxon>
        <taxon>Sordariomycetes</taxon>
        <taxon>Sordariomycetidae</taxon>
        <taxon>Sordariales</taxon>
        <taxon>Lasiosphaeriaceae</taxon>
        <taxon>Apiosordaria</taxon>
    </lineage>
</organism>
<reference evidence="2" key="1">
    <citation type="submission" date="2023-06" db="EMBL/GenBank/DDBJ databases">
        <title>Genome-scale phylogeny and comparative genomics of the fungal order Sordariales.</title>
        <authorList>
            <consortium name="Lawrence Berkeley National Laboratory"/>
            <person name="Hensen N."/>
            <person name="Bonometti L."/>
            <person name="Westerberg I."/>
            <person name="Brannstrom I.O."/>
            <person name="Guillou S."/>
            <person name="Cros-Aarteil S."/>
            <person name="Calhoun S."/>
            <person name="Haridas S."/>
            <person name="Kuo A."/>
            <person name="Mondo S."/>
            <person name="Pangilinan J."/>
            <person name="Riley R."/>
            <person name="Labutti K."/>
            <person name="Andreopoulos B."/>
            <person name="Lipzen A."/>
            <person name="Chen C."/>
            <person name="Yanf M."/>
            <person name="Daum C."/>
            <person name="Ng V."/>
            <person name="Clum A."/>
            <person name="Steindorff A."/>
            <person name="Ohm R."/>
            <person name="Martin F."/>
            <person name="Silar P."/>
            <person name="Natvig D."/>
            <person name="Lalanne C."/>
            <person name="Gautier V."/>
            <person name="Ament-Velasquez S.L."/>
            <person name="Kruys A."/>
            <person name="Hutchinson M.I."/>
            <person name="Powell A.J."/>
            <person name="Barry K."/>
            <person name="Miller A.N."/>
            <person name="Grigoriev I.V."/>
            <person name="Debuchy R."/>
            <person name="Gladieux P."/>
            <person name="Thoren M.H."/>
            <person name="Johannesson H."/>
        </authorList>
    </citation>
    <scope>NUCLEOTIDE SEQUENCE</scope>
    <source>
        <strain evidence="2">CBS 540.89</strain>
    </source>
</reference>
<proteinExistence type="predicted"/>
<evidence type="ECO:0000313" key="3">
    <source>
        <dbReference type="Proteomes" id="UP001172159"/>
    </source>
</evidence>
<feature type="non-terminal residue" evidence="2">
    <location>
        <position position="108"/>
    </location>
</feature>
<dbReference type="Proteomes" id="UP001172159">
    <property type="component" value="Unassembled WGS sequence"/>
</dbReference>
<evidence type="ECO:0000256" key="1">
    <source>
        <dbReference type="SAM" id="MobiDB-lite"/>
    </source>
</evidence>